<dbReference type="SUPFAM" id="SSF55785">
    <property type="entry name" value="PYP-like sensor domain (PAS domain)"/>
    <property type="match status" value="2"/>
</dbReference>
<feature type="domain" description="PAS" evidence="4">
    <location>
        <begin position="9"/>
        <end position="52"/>
    </location>
</feature>
<comment type="caution">
    <text evidence="5">The sequence shown here is derived from an EMBL/GenBank/DDBJ whole genome shotgun (WGS) entry which is preliminary data.</text>
</comment>
<evidence type="ECO:0000259" key="3">
    <source>
        <dbReference type="Pfam" id="PF08448"/>
    </source>
</evidence>
<dbReference type="GO" id="GO:0000155">
    <property type="term" value="F:phosphorelay sensor kinase activity"/>
    <property type="evidence" value="ECO:0007669"/>
    <property type="project" value="InterPro"/>
</dbReference>
<accession>A0A562UE28</accession>
<keyword evidence="6" id="KW-1185">Reference proteome</keyword>
<evidence type="ECO:0000256" key="1">
    <source>
        <dbReference type="ARBA" id="ARBA00000085"/>
    </source>
</evidence>
<reference evidence="5 6" key="1">
    <citation type="submission" date="2019-07" db="EMBL/GenBank/DDBJ databases">
        <title>Genomic Encyclopedia of Archaeal and Bacterial Type Strains, Phase II (KMG-II): from individual species to whole genera.</title>
        <authorList>
            <person name="Goeker M."/>
        </authorList>
    </citation>
    <scope>NUCLEOTIDE SEQUENCE [LARGE SCALE GENOMIC DNA]</scope>
    <source>
        <strain evidence="5 6">ATCC BAA-1854</strain>
    </source>
</reference>
<evidence type="ECO:0000313" key="5">
    <source>
        <dbReference type="EMBL" id="TWJ03531.1"/>
    </source>
</evidence>
<dbReference type="Pfam" id="PF13188">
    <property type="entry name" value="PAS_8"/>
    <property type="match status" value="1"/>
</dbReference>
<evidence type="ECO:0000256" key="2">
    <source>
        <dbReference type="ARBA" id="ARBA00012438"/>
    </source>
</evidence>
<dbReference type="EMBL" id="VLLI01000002">
    <property type="protein sequence ID" value="TWJ03531.1"/>
    <property type="molecule type" value="Genomic_DNA"/>
</dbReference>
<dbReference type="InterPro" id="IPR000014">
    <property type="entry name" value="PAS"/>
</dbReference>
<dbReference type="InterPro" id="IPR036097">
    <property type="entry name" value="HisK_dim/P_sf"/>
</dbReference>
<evidence type="ECO:0000313" key="6">
    <source>
        <dbReference type="Proteomes" id="UP000317010"/>
    </source>
</evidence>
<dbReference type="InterPro" id="IPR013656">
    <property type="entry name" value="PAS_4"/>
</dbReference>
<dbReference type="CDD" id="cd00130">
    <property type="entry name" value="PAS"/>
    <property type="match status" value="1"/>
</dbReference>
<dbReference type="SUPFAM" id="SSF47384">
    <property type="entry name" value="Homodimeric domain of signal transducing histidine kinase"/>
    <property type="match status" value="1"/>
</dbReference>
<dbReference type="CDD" id="cd00082">
    <property type="entry name" value="HisKA"/>
    <property type="match status" value="1"/>
</dbReference>
<dbReference type="Gene3D" id="3.30.450.20">
    <property type="entry name" value="PAS domain"/>
    <property type="match status" value="2"/>
</dbReference>
<gene>
    <name evidence="5" type="ORF">JN11_01077</name>
</gene>
<dbReference type="Proteomes" id="UP000317010">
    <property type="component" value="Unassembled WGS sequence"/>
</dbReference>
<dbReference type="RefSeq" id="WP_144910318.1">
    <property type="nucleotide sequence ID" value="NZ_VLLI01000002.1"/>
</dbReference>
<sequence>MSLTDTSFLFDDNPNPMWIFEISSLRILKVNKAAIQRYRYTEEEFLAMTTTDLRPALEIDVFDKFRVAETKLNDIDYSGVWKHQNKVGEFIYAEINGHDLKYNGADCRIVVATDATERLKYQEEAVLREQELVGTKSSLEALINNTDDQIWSVDRDGRYVYMNLAYRKSITQFTGMEPKEGDFSNKHAGFGEEVIKRWNQYYERALDGEIYTIINESIDPVTKQVISFEISFNPIYRSDGMITGVGCFARNITERLKTERAIVDQNERLRNIASLTSHELRRPVASMIGLINIMDRENFFNPDNKEIIEHLLTVGKEIDEVIRLIVDNTITENAKNRYLLP</sequence>
<dbReference type="OrthoDB" id="6231665at2"/>
<dbReference type="InterPro" id="IPR035965">
    <property type="entry name" value="PAS-like_dom_sf"/>
</dbReference>
<evidence type="ECO:0000259" key="4">
    <source>
        <dbReference type="Pfam" id="PF13188"/>
    </source>
</evidence>
<protein>
    <recommendedName>
        <fullName evidence="2">histidine kinase</fullName>
        <ecNumber evidence="2">2.7.13.3</ecNumber>
    </recommendedName>
</protein>
<organism evidence="5 6">
    <name type="scientific">Mucilaginibacter frigoritolerans</name>
    <dbReference type="NCBI Taxonomy" id="652788"/>
    <lineage>
        <taxon>Bacteria</taxon>
        <taxon>Pseudomonadati</taxon>
        <taxon>Bacteroidota</taxon>
        <taxon>Sphingobacteriia</taxon>
        <taxon>Sphingobacteriales</taxon>
        <taxon>Sphingobacteriaceae</taxon>
        <taxon>Mucilaginibacter</taxon>
    </lineage>
</organism>
<proteinExistence type="predicted"/>
<name>A0A562UE28_9SPHI</name>
<feature type="domain" description="PAS fold-4" evidence="3">
    <location>
        <begin position="145"/>
        <end position="255"/>
    </location>
</feature>
<dbReference type="Gene3D" id="1.10.287.130">
    <property type="match status" value="1"/>
</dbReference>
<dbReference type="InterPro" id="IPR003661">
    <property type="entry name" value="HisK_dim/P_dom"/>
</dbReference>
<comment type="catalytic activity">
    <reaction evidence="1">
        <text>ATP + protein L-histidine = ADP + protein N-phospho-L-histidine.</text>
        <dbReference type="EC" id="2.7.13.3"/>
    </reaction>
</comment>
<dbReference type="AlphaFoldDB" id="A0A562UE28"/>
<dbReference type="Pfam" id="PF08448">
    <property type="entry name" value="PAS_4"/>
    <property type="match status" value="1"/>
</dbReference>
<dbReference type="NCBIfam" id="TIGR00229">
    <property type="entry name" value="sensory_box"/>
    <property type="match status" value="2"/>
</dbReference>
<dbReference type="EC" id="2.7.13.3" evidence="2"/>